<gene>
    <name evidence="2" type="primary">Mo00630</name>
    <name evidence="2" type="ORF">E5Q_00630</name>
</gene>
<evidence type="ECO:0000313" key="2">
    <source>
        <dbReference type="EMBL" id="GAA93983.1"/>
    </source>
</evidence>
<dbReference type="HOGENOM" id="CLU_1050034_0_0_1"/>
<dbReference type="InParanoid" id="G7DTS3"/>
<feature type="region of interest" description="Disordered" evidence="1">
    <location>
        <begin position="240"/>
        <end position="265"/>
    </location>
</feature>
<reference evidence="2 3" key="2">
    <citation type="journal article" date="2012" name="Open Biol.">
        <title>Characteristics of nucleosomes and linker DNA regions on the genome of the basidiomycete Mixia osmundae revealed by mono- and dinucleosome mapping.</title>
        <authorList>
            <person name="Nishida H."/>
            <person name="Kondo S."/>
            <person name="Matsumoto T."/>
            <person name="Suzuki Y."/>
            <person name="Yoshikawa H."/>
            <person name="Taylor T.D."/>
            <person name="Sugiyama J."/>
        </authorList>
    </citation>
    <scope>NUCLEOTIDE SEQUENCE [LARGE SCALE GENOMIC DNA]</scope>
    <source>
        <strain evidence="3">CBS 9802 / IAM 14324 / JCM 22182 / KY 12970</strain>
    </source>
</reference>
<keyword evidence="3" id="KW-1185">Reference proteome</keyword>
<proteinExistence type="predicted"/>
<protein>
    <submittedName>
        <fullName evidence="2">Uncharacterized protein</fullName>
    </submittedName>
</protein>
<reference evidence="2 3" key="1">
    <citation type="journal article" date="2011" name="J. Gen. Appl. Microbiol.">
        <title>Draft genome sequencing of the enigmatic basidiomycete Mixia osmundae.</title>
        <authorList>
            <person name="Nishida H."/>
            <person name="Nagatsuka Y."/>
            <person name="Sugiyama J."/>
        </authorList>
    </citation>
    <scope>NUCLEOTIDE SEQUENCE [LARGE SCALE GENOMIC DNA]</scope>
    <source>
        <strain evidence="3">CBS 9802 / IAM 14324 / JCM 22182 / KY 12970</strain>
    </source>
</reference>
<dbReference type="RefSeq" id="XP_014570267.1">
    <property type="nucleotide sequence ID" value="XM_014714781.1"/>
</dbReference>
<dbReference type="Proteomes" id="UP000009131">
    <property type="component" value="Unassembled WGS sequence"/>
</dbReference>
<dbReference type="AlphaFoldDB" id="G7DTS3"/>
<evidence type="ECO:0000256" key="1">
    <source>
        <dbReference type="SAM" id="MobiDB-lite"/>
    </source>
</evidence>
<evidence type="ECO:0000313" key="3">
    <source>
        <dbReference type="Proteomes" id="UP000009131"/>
    </source>
</evidence>
<dbReference type="EMBL" id="BABT02000026">
    <property type="protein sequence ID" value="GAA93983.1"/>
    <property type="molecule type" value="Genomic_DNA"/>
</dbReference>
<sequence>MDEAFGGLALDDESQAGRNVSARQQRIDAARAASKSYQPKIDSDHWYESDRYAGKGKENEYRINALYFSKDYAACFRLCIESLDRVSHMTESDLAGRDEAQPQHSAKASAASERSAVCAALCDTALRCAIHLDLRDDQQVARLLAMQRDRFWRSQPGSVLTSLDYALLVKDDRRALQALIAYLGKTPGAIPAYLALFSKLVAAIVPDETAKSDEELASLLHLSKPEIVTLERILTVQNDRDARQSNSKAGLQVAQESEKQTLSAG</sequence>
<organism evidence="2 3">
    <name type="scientific">Mixia osmundae (strain CBS 9802 / IAM 14324 / JCM 22182 / KY 12970)</name>
    <dbReference type="NCBI Taxonomy" id="764103"/>
    <lineage>
        <taxon>Eukaryota</taxon>
        <taxon>Fungi</taxon>
        <taxon>Dikarya</taxon>
        <taxon>Basidiomycota</taxon>
        <taxon>Pucciniomycotina</taxon>
        <taxon>Mixiomycetes</taxon>
        <taxon>Mixiales</taxon>
        <taxon>Mixiaceae</taxon>
        <taxon>Mixia</taxon>
    </lineage>
</organism>
<accession>G7DTS3</accession>
<comment type="caution">
    <text evidence="2">The sequence shown here is derived from an EMBL/GenBank/DDBJ whole genome shotgun (WGS) entry which is preliminary data.</text>
</comment>
<name>G7DTS3_MIXOS</name>